<dbReference type="Pfam" id="PF17034">
    <property type="entry name" value="zinc_ribbon_16"/>
    <property type="match status" value="1"/>
</dbReference>
<dbReference type="InterPro" id="IPR049092">
    <property type="entry name" value="MIOS_a-sol"/>
</dbReference>
<dbReference type="SUPFAM" id="SSF50978">
    <property type="entry name" value="WD40 repeat-like"/>
    <property type="match status" value="1"/>
</dbReference>
<reference evidence="6 7" key="1">
    <citation type="journal article" date="2014" name="BMC Genomics">
        <title>Comparative genome sequencing reveals chemotype-specific gene clusters in the toxigenic black mold Stachybotrys.</title>
        <authorList>
            <person name="Semeiks J."/>
            <person name="Borek D."/>
            <person name="Otwinowski Z."/>
            <person name="Grishin N.V."/>
        </authorList>
    </citation>
    <scope>NUCLEOTIDE SEQUENCE [LARGE SCALE GENOMIC DNA]</scope>
    <source>
        <strain evidence="7">CBS 109288 / IBT 7711</strain>
    </source>
</reference>
<dbReference type="EMBL" id="KL647645">
    <property type="protein sequence ID" value="KEY74170.1"/>
    <property type="molecule type" value="Genomic_DNA"/>
</dbReference>
<dbReference type="OrthoDB" id="341486at2759"/>
<dbReference type="InterPro" id="IPR037593">
    <property type="entry name" value="MIOS/Sea4"/>
</dbReference>
<keyword evidence="3" id="KW-0677">Repeat</keyword>
<keyword evidence="7" id="KW-1185">Reference proteome</keyword>
<dbReference type="Gene3D" id="2.130.10.10">
    <property type="entry name" value="YVTN repeat-like/Quinoprotein amine dehydrogenase"/>
    <property type="match status" value="1"/>
</dbReference>
<evidence type="ECO:0000259" key="5">
    <source>
        <dbReference type="Pfam" id="PF21719"/>
    </source>
</evidence>
<dbReference type="Proteomes" id="UP000028045">
    <property type="component" value="Unassembled WGS sequence"/>
</dbReference>
<feature type="domain" description="MIOS-like alpha-solenoid" evidence="5">
    <location>
        <begin position="570"/>
        <end position="808"/>
    </location>
</feature>
<dbReference type="GO" id="GO:0005737">
    <property type="term" value="C:cytoplasm"/>
    <property type="evidence" value="ECO:0007669"/>
    <property type="project" value="TreeGrafter"/>
</dbReference>
<evidence type="ECO:0000256" key="1">
    <source>
        <dbReference type="ARBA" id="ARBA00009713"/>
    </source>
</evidence>
<comment type="similarity">
    <text evidence="1">Belongs to the WD repeat mio family.</text>
</comment>
<dbReference type="AlphaFoldDB" id="A0A084B9E1"/>
<gene>
    <name evidence="6" type="ORF">S7711_00330</name>
</gene>
<feature type="domain" description="GATOR2 complex protein MIO zinc-ribbon like" evidence="4">
    <location>
        <begin position="930"/>
        <end position="1043"/>
    </location>
</feature>
<dbReference type="InterPro" id="IPR015943">
    <property type="entry name" value="WD40/YVTN_repeat-like_dom_sf"/>
</dbReference>
<evidence type="ECO:0000256" key="2">
    <source>
        <dbReference type="ARBA" id="ARBA00022574"/>
    </source>
</evidence>
<keyword evidence="2" id="KW-0853">WD repeat</keyword>
<dbReference type="HOGENOM" id="CLU_005843_2_0_1"/>
<proteinExistence type="inferred from homology"/>
<dbReference type="GO" id="GO:1904263">
    <property type="term" value="P:positive regulation of TORC1 signaling"/>
    <property type="evidence" value="ECO:0007669"/>
    <property type="project" value="TreeGrafter"/>
</dbReference>
<dbReference type="InterPro" id="IPR031488">
    <property type="entry name" value="Zn_ribbon_mio"/>
</dbReference>
<evidence type="ECO:0000313" key="6">
    <source>
        <dbReference type="EMBL" id="KEY74170.1"/>
    </source>
</evidence>
<evidence type="ECO:0000313" key="7">
    <source>
        <dbReference type="Proteomes" id="UP000028045"/>
    </source>
</evidence>
<dbReference type="PANTHER" id="PTHR16453:SF9">
    <property type="entry name" value="GATOR COMPLEX PROTEIN MIOS"/>
    <property type="match status" value="1"/>
</dbReference>
<dbReference type="PANTHER" id="PTHR16453">
    <property type="entry name" value="WD40 DOMAIN-CONTAINING PROTEIN MIO FAMILY MEMBER"/>
    <property type="match status" value="1"/>
</dbReference>
<dbReference type="FunFam" id="2.130.10.10:FF:001167">
    <property type="entry name" value="Uncharacterized protein"/>
    <property type="match status" value="1"/>
</dbReference>
<sequence length="1053" mass="118229">MDRPEPGLVKWSANASVDAFVHINLQHRVVQLYEPTGHARKGRFDYKHLSKHDDFPPLTTYDWSPTHPGLLAVGTGSGLVNLLRIDDGSTAYLELGLKMSRTCQAVAFNTNGLLAVGLDRVRMDQSLHVWDVERLSRLDDQSKGFPSDSNSLIEPRYRLEPSVSVSSIKFFEDNPQTLVAGIKAQGLRIHDLREPGTAITFQTKCNNNLAIDYADQNYFASSALDHPGVMIWDRRCTSRSVVSQTYLQTIEEDDIPWGGALRLDRVIHTDHDPDLADSKHSLIRSLRYCRDQRGLLAVLSRSGQLTVLETHREIPNPPEIPRQDGPALLHVHRSHEMDLSYRDNPKKNDRIVSFDWVTLASAAVRPRVLVLRENGAFDILEQPSKTADHVFKLVPWQTPHRGLEEGFPYHSLMKFEPGQASEMLGPLLAEQALSQVPIFKKDDQDIEDVIDRMMKLSTASTIKVEHVNTAKKPLPQVFHRAPTIARKLKILRAFINSEYGSSEYLGEDFLYTAEEEFTGLSMAAGGSSLSLASTNLGSCRERHEALLGTLVAADDLPPEAQCIIDHAMIYRAKERYLLDPAINRTLVSDDVWTRFVWDWIADAQTAAEDGGMVLGNADLSFLGVHSVWTNDLGRNSSSRLATGSSLPDEAQWERIIGAYCKKRRLPKFEGTHTRKPHHRQLCLEICTWGDQDKNDANVPDQGAAPDVPAIVHTMAAARSLFRGNTKQAIQILKIASTAHPQLLFVSLSLQLMGRATKNAGKERLDFDGAVASKTDPYLRAISAIIATGDWSVVANQRSLPLADRAYVAVRNFSDDELTVWLREEVSLAKETGDIEGIVLTGITEAMVDIFARYVQKFNDFQTATLVLSISYPRYIDDIRCRAWRNAYRAHLQRHKLFFQRTKFEVESTKRSKRDGVPTLKLPSRQISLRCVYCDAETSLARQHAASAPTASALETRNPLLATSINAGVSCPNCGRHLPRCVVCLEVVGVPRSDRPEDKEETRMAGRFPTFCLRCEHVLHLDHARQWFARHTECPVPECRCRCNFRANPELDYH</sequence>
<protein>
    <submittedName>
        <fullName evidence="6">Uncharacterized protein</fullName>
    </submittedName>
</protein>
<organism evidence="6 7">
    <name type="scientific">Stachybotrys chartarum (strain CBS 109288 / IBT 7711)</name>
    <name type="common">Toxic black mold</name>
    <name type="synonym">Stilbospora chartarum</name>
    <dbReference type="NCBI Taxonomy" id="1280523"/>
    <lineage>
        <taxon>Eukaryota</taxon>
        <taxon>Fungi</taxon>
        <taxon>Dikarya</taxon>
        <taxon>Ascomycota</taxon>
        <taxon>Pezizomycotina</taxon>
        <taxon>Sordariomycetes</taxon>
        <taxon>Hypocreomycetidae</taxon>
        <taxon>Hypocreales</taxon>
        <taxon>Stachybotryaceae</taxon>
        <taxon>Stachybotrys</taxon>
    </lineage>
</organism>
<dbReference type="InterPro" id="IPR036322">
    <property type="entry name" value="WD40_repeat_dom_sf"/>
</dbReference>
<evidence type="ECO:0000256" key="3">
    <source>
        <dbReference type="ARBA" id="ARBA00022737"/>
    </source>
</evidence>
<name>A0A084B9E1_STACB</name>
<accession>A0A084B9E1</accession>
<dbReference type="Pfam" id="PF21719">
    <property type="entry name" value="MIOS_a-sol"/>
    <property type="match status" value="1"/>
</dbReference>
<evidence type="ECO:0000259" key="4">
    <source>
        <dbReference type="Pfam" id="PF17034"/>
    </source>
</evidence>